<dbReference type="Proteomes" id="UP001164746">
    <property type="component" value="Chromosome 6"/>
</dbReference>
<keyword evidence="2" id="KW-1185">Reference proteome</keyword>
<sequence>MSRPISHWQLVEKYARFKEKVDGMERYLADLPTLEEFTKNAEDIFFIHNKQKHLAGKMREVSAEIYRMKTHGEGKALALCQEELAETREVNDKVTRDLGKAKKEKGEVTF</sequence>
<evidence type="ECO:0000313" key="2">
    <source>
        <dbReference type="Proteomes" id="UP001164746"/>
    </source>
</evidence>
<accession>A0ABY7EF13</accession>
<name>A0ABY7EF13_MYAAR</name>
<protein>
    <submittedName>
        <fullName evidence="1">Uncharacterized protein</fullName>
    </submittedName>
</protein>
<organism evidence="1 2">
    <name type="scientific">Mya arenaria</name>
    <name type="common">Soft-shell clam</name>
    <dbReference type="NCBI Taxonomy" id="6604"/>
    <lineage>
        <taxon>Eukaryota</taxon>
        <taxon>Metazoa</taxon>
        <taxon>Spiralia</taxon>
        <taxon>Lophotrochozoa</taxon>
        <taxon>Mollusca</taxon>
        <taxon>Bivalvia</taxon>
        <taxon>Autobranchia</taxon>
        <taxon>Heteroconchia</taxon>
        <taxon>Euheterodonta</taxon>
        <taxon>Imparidentia</taxon>
        <taxon>Neoheterodontei</taxon>
        <taxon>Myida</taxon>
        <taxon>Myoidea</taxon>
        <taxon>Myidae</taxon>
        <taxon>Mya</taxon>
    </lineage>
</organism>
<gene>
    <name evidence="1" type="ORF">MAR_017697</name>
</gene>
<evidence type="ECO:0000313" key="1">
    <source>
        <dbReference type="EMBL" id="WAR07739.1"/>
    </source>
</evidence>
<dbReference type="EMBL" id="CP111017">
    <property type="protein sequence ID" value="WAR07739.1"/>
    <property type="molecule type" value="Genomic_DNA"/>
</dbReference>
<reference evidence="1" key="1">
    <citation type="submission" date="2022-11" db="EMBL/GenBank/DDBJ databases">
        <title>Centuries of genome instability and evolution in soft-shell clam transmissible cancer (bioRxiv).</title>
        <authorList>
            <person name="Hart S.F.M."/>
            <person name="Yonemitsu M.A."/>
            <person name="Giersch R.M."/>
            <person name="Beal B.F."/>
            <person name="Arriagada G."/>
            <person name="Davis B.W."/>
            <person name="Ostrander E.A."/>
            <person name="Goff S.P."/>
            <person name="Metzger M.J."/>
        </authorList>
    </citation>
    <scope>NUCLEOTIDE SEQUENCE</scope>
    <source>
        <strain evidence="1">MELC-2E11</strain>
        <tissue evidence="1">Siphon/mantle</tissue>
    </source>
</reference>
<proteinExistence type="predicted"/>